<dbReference type="VEuPathDB" id="FungiDB:VP01_2087g1"/>
<protein>
    <submittedName>
        <fullName evidence="1">Uncharacterized protein</fullName>
    </submittedName>
</protein>
<keyword evidence="2" id="KW-1185">Reference proteome</keyword>
<accession>A0A0L6VAX7</accession>
<proteinExistence type="predicted"/>
<name>A0A0L6VAX7_9BASI</name>
<dbReference type="EMBL" id="LAVV01006934">
    <property type="protein sequence ID" value="KNZ57727.1"/>
    <property type="molecule type" value="Genomic_DNA"/>
</dbReference>
<evidence type="ECO:0000313" key="1">
    <source>
        <dbReference type="EMBL" id="KNZ57727.1"/>
    </source>
</evidence>
<reference evidence="1 2" key="1">
    <citation type="submission" date="2015-08" db="EMBL/GenBank/DDBJ databases">
        <title>Next Generation Sequencing and Analysis of the Genome of Puccinia sorghi L Schw, the Causal Agent of Maize Common Rust.</title>
        <authorList>
            <person name="Rochi L."/>
            <person name="Burguener G."/>
            <person name="Darino M."/>
            <person name="Turjanski A."/>
            <person name="Kreff E."/>
            <person name="Dieguez M.J."/>
            <person name="Sacco F."/>
        </authorList>
    </citation>
    <scope>NUCLEOTIDE SEQUENCE [LARGE SCALE GENOMIC DNA]</scope>
    <source>
        <strain evidence="1 2">RO10H11247</strain>
    </source>
</reference>
<evidence type="ECO:0000313" key="2">
    <source>
        <dbReference type="Proteomes" id="UP000037035"/>
    </source>
</evidence>
<organism evidence="1 2">
    <name type="scientific">Puccinia sorghi</name>
    <dbReference type="NCBI Taxonomy" id="27349"/>
    <lineage>
        <taxon>Eukaryota</taxon>
        <taxon>Fungi</taxon>
        <taxon>Dikarya</taxon>
        <taxon>Basidiomycota</taxon>
        <taxon>Pucciniomycotina</taxon>
        <taxon>Pucciniomycetes</taxon>
        <taxon>Pucciniales</taxon>
        <taxon>Pucciniaceae</taxon>
        <taxon>Puccinia</taxon>
    </lineage>
</organism>
<gene>
    <name evidence="1" type="ORF">VP01_2087g1</name>
</gene>
<sequence>MFDPSSFHAGISINLIIPTTSDSYLKHQKRENSQKIHITDSTLPPQQINWNIRKYQKCELFPHQLKNGEQKPMVMHLYFLIMVLGLISLNKGHCTLPAVESPPHTCMGMPLQTNK</sequence>
<dbReference type="Proteomes" id="UP000037035">
    <property type="component" value="Unassembled WGS sequence"/>
</dbReference>
<dbReference type="AlphaFoldDB" id="A0A0L6VAX7"/>
<comment type="caution">
    <text evidence="1">The sequence shown here is derived from an EMBL/GenBank/DDBJ whole genome shotgun (WGS) entry which is preliminary data.</text>
</comment>